<name>A0A8H6ALA1_9HELO</name>
<dbReference type="Proteomes" id="UP000531561">
    <property type="component" value="Unassembled WGS sequence"/>
</dbReference>
<dbReference type="AlphaFoldDB" id="A0A8H6ALA1"/>
<evidence type="ECO:0000313" key="2">
    <source>
        <dbReference type="Proteomes" id="UP000531561"/>
    </source>
</evidence>
<organism evidence="1 2">
    <name type="scientific">Botrytis fragariae</name>
    <dbReference type="NCBI Taxonomy" id="1964551"/>
    <lineage>
        <taxon>Eukaryota</taxon>
        <taxon>Fungi</taxon>
        <taxon>Dikarya</taxon>
        <taxon>Ascomycota</taxon>
        <taxon>Pezizomycotina</taxon>
        <taxon>Leotiomycetes</taxon>
        <taxon>Helotiales</taxon>
        <taxon>Sclerotiniaceae</taxon>
        <taxon>Botrytis</taxon>
    </lineage>
</organism>
<dbReference type="EMBL" id="JABFCT010000016">
    <property type="protein sequence ID" value="KAF5869562.1"/>
    <property type="molecule type" value="Genomic_DNA"/>
</dbReference>
<dbReference type="RefSeq" id="XP_037188510.1">
    <property type="nucleotide sequence ID" value="XM_037341091.1"/>
</dbReference>
<sequence length="62" mass="6538">MKLIPYVRLGGDGITLCRGANPPISCKLMKLGDASVDKCHNYGSSDYVAGLELGSYSDATQS</sequence>
<comment type="caution">
    <text evidence="1">The sequence shown here is derived from an EMBL/GenBank/DDBJ whole genome shotgun (WGS) entry which is preliminary data.</text>
</comment>
<proteinExistence type="predicted"/>
<accession>A0A8H6ALA1</accession>
<gene>
    <name evidence="1" type="ORF">Bfra_010756</name>
</gene>
<reference evidence="1 2" key="1">
    <citation type="journal article" date="2020" name="Phytopathology">
        <title>A high-quality genome resource of Botrytis fragariae, a new and rapidly spreading fungal pathogen causing strawberry gray mold in the U.S.A.</title>
        <authorList>
            <person name="Wu Y."/>
            <person name="Saski C.A."/>
            <person name="Schnabel G."/>
            <person name="Xiao S."/>
            <person name="Hu M."/>
        </authorList>
    </citation>
    <scope>NUCLEOTIDE SEQUENCE [LARGE SCALE GENOMIC DNA]</scope>
    <source>
        <strain evidence="1 2">BVB16</strain>
    </source>
</reference>
<protein>
    <submittedName>
        <fullName evidence="1">Uncharacterized protein</fullName>
    </submittedName>
</protein>
<dbReference type="GeneID" id="59264783"/>
<keyword evidence="2" id="KW-1185">Reference proteome</keyword>
<evidence type="ECO:0000313" key="1">
    <source>
        <dbReference type="EMBL" id="KAF5869562.1"/>
    </source>
</evidence>